<evidence type="ECO:0000259" key="2">
    <source>
        <dbReference type="Pfam" id="PF16060"/>
    </source>
</evidence>
<evidence type="ECO:0000256" key="1">
    <source>
        <dbReference type="SAM" id="MobiDB-lite"/>
    </source>
</evidence>
<organism evidence="3">
    <name type="scientific">Anopheles atroparvus</name>
    <name type="common">European mosquito</name>
    <dbReference type="NCBI Taxonomy" id="41427"/>
    <lineage>
        <taxon>Eukaryota</taxon>
        <taxon>Metazoa</taxon>
        <taxon>Ecdysozoa</taxon>
        <taxon>Arthropoda</taxon>
        <taxon>Hexapoda</taxon>
        <taxon>Insecta</taxon>
        <taxon>Pterygota</taxon>
        <taxon>Neoptera</taxon>
        <taxon>Endopterygota</taxon>
        <taxon>Diptera</taxon>
        <taxon>Nematocera</taxon>
        <taxon>Culicoidea</taxon>
        <taxon>Culicidae</taxon>
        <taxon>Anophelinae</taxon>
        <taxon>Anopheles</taxon>
    </lineage>
</organism>
<dbReference type="InterPro" id="IPR032061">
    <property type="entry name" value="DUF4802"/>
</dbReference>
<name>A0A182IUL8_ANOAO</name>
<reference evidence="3" key="1">
    <citation type="submission" date="2022-08" db="UniProtKB">
        <authorList>
            <consortium name="EnsemblMetazoa"/>
        </authorList>
    </citation>
    <scope>IDENTIFICATION</scope>
    <source>
        <strain evidence="3">EBRO</strain>
    </source>
</reference>
<dbReference type="EnsemblMetazoa" id="AATE005788-RA">
    <property type="protein sequence ID" value="AATE005788-PA.1"/>
    <property type="gene ID" value="AATE005788"/>
</dbReference>
<dbReference type="VEuPathDB" id="VectorBase:AATE005788"/>
<sequence length="445" mass="48247">MTTLCSPWGQGQRDEYPSRALANFLYSSNFHGKEMDDVLVEECNNRNTVYVLNSSYHYGNLDMIELFGSPAGRALTVNNKTAAEMSYGGMAAACVRKPPQADDTSQPANQLQHAGSLGGLLAAGSIGPTNIGNIRISSIDGSIAGRHLIESGGDFIRFASEKRPSPPSMACRSRCSGKTTLQPDQPNRRNNLKMAKFWKLFDEDRLRKGTAVEPRSDDGSTRRSRWGVGTTLDRAEAVDKSPNDLYSEAAQLLGIKCSLTDSCRCIDCQSQYFDCDDDLDAYSEYSDKSYDLEDNLYTHRSYYNDLSSVGGMPDSDAFGNAGAGAATIDHHLDARRPWDEPDARDFNGNESQHYLHSIQHHPSSLNLASGDGRSPEGDAGHKLALEAARFPGEEREATSAPAATEDTPATLSATVREEESIVLVTVDGFSCTNGPTGSKCSCSCC</sequence>
<accession>A0A182IUL8</accession>
<feature type="region of interest" description="Disordered" evidence="1">
    <location>
        <begin position="391"/>
        <end position="410"/>
    </location>
</feature>
<dbReference type="AlphaFoldDB" id="A0A182IUL8"/>
<feature type="region of interest" description="Disordered" evidence="1">
    <location>
        <begin position="159"/>
        <end position="188"/>
    </location>
</feature>
<feature type="domain" description="DUF4802" evidence="2">
    <location>
        <begin position="241"/>
        <end position="298"/>
    </location>
</feature>
<feature type="region of interest" description="Disordered" evidence="1">
    <location>
        <begin position="359"/>
        <end position="379"/>
    </location>
</feature>
<protein>
    <submittedName>
        <fullName evidence="3">DUF4802 domain-containing protein</fullName>
    </submittedName>
</protein>
<proteinExistence type="predicted"/>
<dbReference type="Pfam" id="PF16060">
    <property type="entry name" value="DUF4802"/>
    <property type="match status" value="1"/>
</dbReference>
<evidence type="ECO:0000313" key="3">
    <source>
        <dbReference type="EnsemblMetazoa" id="AATE005788-PA.1"/>
    </source>
</evidence>
<feature type="compositionally biased region" description="Polar residues" evidence="1">
    <location>
        <begin position="176"/>
        <end position="188"/>
    </location>
</feature>
<dbReference type="STRING" id="41427.A0A182IUL8"/>